<keyword evidence="7" id="KW-0206">Cytoskeleton</keyword>
<dbReference type="SUPFAM" id="SSF53067">
    <property type="entry name" value="Actin-like ATPase domain"/>
    <property type="match status" value="2"/>
</dbReference>
<dbReference type="Gene3D" id="3.90.640.10">
    <property type="entry name" value="Actin, Chain A, domain 4"/>
    <property type="match status" value="1"/>
</dbReference>
<dbReference type="SMART" id="SM00268">
    <property type="entry name" value="ACTIN"/>
    <property type="match status" value="1"/>
</dbReference>
<evidence type="ECO:0000256" key="1">
    <source>
        <dbReference type="ARBA" id="ARBA00004245"/>
    </source>
</evidence>
<evidence type="ECO:0000256" key="7">
    <source>
        <dbReference type="ARBA" id="ARBA00023212"/>
    </source>
</evidence>
<dbReference type="FunFam" id="3.90.640.10:FF:000047">
    <property type="entry name" value="Actin, alpha skeletal muscle"/>
    <property type="match status" value="1"/>
</dbReference>
<keyword evidence="3" id="KW-0963">Cytoplasm</keyword>
<dbReference type="PANTHER" id="PTHR11937">
    <property type="entry name" value="ACTIN"/>
    <property type="match status" value="1"/>
</dbReference>
<dbReference type="AlphaFoldDB" id="A0A9Q0LJY6"/>
<dbReference type="Pfam" id="PF00022">
    <property type="entry name" value="Actin"/>
    <property type="match status" value="1"/>
</dbReference>
<evidence type="ECO:0000256" key="8">
    <source>
        <dbReference type="ARBA" id="ARBA00049360"/>
    </source>
</evidence>
<dbReference type="PRINTS" id="PR00190">
    <property type="entry name" value="ACTIN"/>
</dbReference>
<proteinExistence type="inferred from homology"/>
<dbReference type="GO" id="GO:0016787">
    <property type="term" value="F:hydrolase activity"/>
    <property type="evidence" value="ECO:0007669"/>
    <property type="project" value="UniProtKB-KW"/>
</dbReference>
<dbReference type="GO" id="GO:0005524">
    <property type="term" value="F:ATP binding"/>
    <property type="evidence" value="ECO:0007669"/>
    <property type="project" value="UniProtKB-KW"/>
</dbReference>
<dbReference type="FunFam" id="3.30.420.40:FF:000291">
    <property type="entry name" value="Actin, alpha skeletal muscle"/>
    <property type="match status" value="1"/>
</dbReference>
<dbReference type="FunFam" id="3.30.420.40:FF:000218">
    <property type="entry name" value="actin, alpha sarcomeric/skeletal-like"/>
    <property type="match status" value="1"/>
</dbReference>
<accession>A0A9Q0LJY6</accession>
<dbReference type="Proteomes" id="UP001149090">
    <property type="component" value="Unassembled WGS sequence"/>
</dbReference>
<comment type="similarity">
    <text evidence="2 9">Belongs to the actin family.</text>
</comment>
<dbReference type="InterPro" id="IPR004001">
    <property type="entry name" value="Actin_CS"/>
</dbReference>
<comment type="caution">
    <text evidence="10">The sequence shown here is derived from an EMBL/GenBank/DDBJ whole genome shotgun (WGS) entry which is preliminary data.</text>
</comment>
<comment type="subcellular location">
    <subcellularLocation>
        <location evidence="1">Cytoplasm</location>
        <location evidence="1">Cytoskeleton</location>
    </subcellularLocation>
</comment>
<sequence length="1077" mass="125689">MQKSKEPKFLNVSFDSALISIPRIISEIEKIQISIKPKEPTTKIQKSKFEKNLILSLNGLFPGHSYKVEIDCNEKKIQLNFSTPQINLLNTIKSITKSIEIIQNFEQIETIFPDLESWIKISRKLLSTKNPDQFRPFLKEIQQFLNSPENNTSNFNYKSTLLSALHDHLQKIASIFNINEEKNVNSDSDLDDLPEMELLNHLEQFSKQVSKFDPNKIQGIQSNLENHYKKMVKKLQRKEKPEKIEIFSVDLEKEENYTRLVNNIILFNIFVGDVESLITRNNIPKKALKFLLVPLSNFIQNLEASQTEFQNDKQKQLFLHQKISFFRSYMAKIIKIPNTEQYSEEQINKKFTSQILEKIPYEGNVEEDGYQEVNINNFPTIISRFDPQLFSTLWQLNHIGLIMPRYFGEKNNTKIAILIKDKLEKPNSDLNIWQQRCLLSHLEYLKMNNLTLAKSFPIFIKKNLAQMPVFLWNQIVPESKNQNLDIECFPNLKNQNLSQFVNNFSNPNKIFPDYWQRDSEQKIQEQEFPIKKNNTFFSIIENFLQSNFGTQPFIEKKSKSFQINIEMIQNQKKWTNYFFYLQLMKKAKIKQEKFEGLIPIDAGKYDNQVYLFSYANINFDLDSYFQKIDLLKNLSLQNNEIYSIYPFFANPINFHLFNDTNILESKTLVFYLYRVVLGQTGKHFFHTKNVSDSVFFVLNPFQFYYLSFDEDLQAIVIDNGSYMMKAGYGGDDAPRAVFPSIVGRTRHTGMVGMGQKDYYVGDEAQSKRGILTIKHPIEKGIVTNWDDMEKIWHNSFYNELRVAPEEHPVFLTEICLNPKKDQEKIIQIMFETFNVPFFDLETQALLSLIESGRTTGIVFGMGGGVTQFVSIYEGCIATNSIINLNFSGKELTDYFTKILCERGYEFKTTAEKEIVRDIKEKLCYVALDFDGEIKKQEKLIEKEYELPDGQIITIGNERFRCPEVLFQPSFIENEENGIHEIIQNSIMKCDIEIRKDLYSNIVLSGGTTMFSGIKERLEKEINKLAPKETQVKIIAPPERKYSVWIGGSIFCSLPNFISNFIPKEDYDEIGPQIIHKK</sequence>
<comment type="catalytic activity">
    <reaction evidence="8">
        <text>ATP + H2O = ADP + phosphate + H(+)</text>
        <dbReference type="Rhea" id="RHEA:13065"/>
        <dbReference type="ChEBI" id="CHEBI:15377"/>
        <dbReference type="ChEBI" id="CHEBI:15378"/>
        <dbReference type="ChEBI" id="CHEBI:30616"/>
        <dbReference type="ChEBI" id="CHEBI:43474"/>
        <dbReference type="ChEBI" id="CHEBI:456216"/>
    </reaction>
</comment>
<evidence type="ECO:0000256" key="6">
    <source>
        <dbReference type="ARBA" id="ARBA00022840"/>
    </source>
</evidence>
<dbReference type="GO" id="GO:0005856">
    <property type="term" value="C:cytoskeleton"/>
    <property type="evidence" value="ECO:0007669"/>
    <property type="project" value="UniProtKB-SubCell"/>
</dbReference>
<dbReference type="InterPro" id="IPR043129">
    <property type="entry name" value="ATPase_NBD"/>
</dbReference>
<protein>
    <submittedName>
        <fullName evidence="10">Actin</fullName>
    </submittedName>
</protein>
<keyword evidence="11" id="KW-1185">Reference proteome</keyword>
<name>A0A9Q0LJY6_ANAIG</name>
<dbReference type="InterPro" id="IPR004000">
    <property type="entry name" value="Actin"/>
</dbReference>
<keyword evidence="4" id="KW-0547">Nucleotide-binding</keyword>
<dbReference type="EMBL" id="JAPDFW010000081">
    <property type="protein sequence ID" value="KAJ5072545.1"/>
    <property type="molecule type" value="Genomic_DNA"/>
</dbReference>
<keyword evidence="6" id="KW-0067">ATP-binding</keyword>
<keyword evidence="5" id="KW-0378">Hydrolase</keyword>
<evidence type="ECO:0000256" key="9">
    <source>
        <dbReference type="RuleBase" id="RU000487"/>
    </source>
</evidence>
<dbReference type="PROSITE" id="PS00406">
    <property type="entry name" value="ACTINS_1"/>
    <property type="match status" value="1"/>
</dbReference>
<organism evidence="10 11">
    <name type="scientific">Anaeramoeba ignava</name>
    <name type="common">Anaerobic marine amoeba</name>
    <dbReference type="NCBI Taxonomy" id="1746090"/>
    <lineage>
        <taxon>Eukaryota</taxon>
        <taxon>Metamonada</taxon>
        <taxon>Anaeramoebidae</taxon>
        <taxon>Anaeramoeba</taxon>
    </lineage>
</organism>
<evidence type="ECO:0000313" key="11">
    <source>
        <dbReference type="Proteomes" id="UP001149090"/>
    </source>
</evidence>
<evidence type="ECO:0000256" key="2">
    <source>
        <dbReference type="ARBA" id="ARBA00006752"/>
    </source>
</evidence>
<evidence type="ECO:0000256" key="3">
    <source>
        <dbReference type="ARBA" id="ARBA00022490"/>
    </source>
</evidence>
<evidence type="ECO:0000256" key="4">
    <source>
        <dbReference type="ARBA" id="ARBA00022741"/>
    </source>
</evidence>
<evidence type="ECO:0000313" key="10">
    <source>
        <dbReference type="EMBL" id="KAJ5072545.1"/>
    </source>
</evidence>
<dbReference type="Gene3D" id="3.30.420.40">
    <property type="match status" value="2"/>
</dbReference>
<evidence type="ECO:0000256" key="5">
    <source>
        <dbReference type="ARBA" id="ARBA00022801"/>
    </source>
</evidence>
<gene>
    <name evidence="10" type="ORF">M0811_01560</name>
</gene>
<reference evidence="10" key="1">
    <citation type="submission" date="2022-10" db="EMBL/GenBank/DDBJ databases">
        <title>Novel sulphate-reducing endosymbionts in the free-living metamonad Anaeramoeba.</title>
        <authorList>
            <person name="Jerlstrom-Hultqvist J."/>
            <person name="Cepicka I."/>
            <person name="Gallot-Lavallee L."/>
            <person name="Salas-Leiva D."/>
            <person name="Curtis B.A."/>
            <person name="Zahonova K."/>
            <person name="Pipaliya S."/>
            <person name="Dacks J."/>
            <person name="Roger A.J."/>
        </authorList>
    </citation>
    <scope>NUCLEOTIDE SEQUENCE</scope>
    <source>
        <strain evidence="10">BMAN</strain>
    </source>
</reference>